<evidence type="ECO:0000256" key="1">
    <source>
        <dbReference type="ARBA" id="ARBA00006718"/>
    </source>
</evidence>
<accession>A0ABV8GW38</accession>
<evidence type="ECO:0000313" key="2">
    <source>
        <dbReference type="EMBL" id="MFC4023046.1"/>
    </source>
</evidence>
<dbReference type="PIRSF" id="PIRSF034852">
    <property type="entry name" value="UCP034852"/>
    <property type="match status" value="1"/>
</dbReference>
<dbReference type="Proteomes" id="UP001595772">
    <property type="component" value="Unassembled WGS sequence"/>
</dbReference>
<dbReference type="EMBL" id="JBHSAO010000001">
    <property type="protein sequence ID" value="MFC4023046.1"/>
    <property type="molecule type" value="Genomic_DNA"/>
</dbReference>
<proteinExistence type="inferred from homology"/>
<sequence length="95" mass="11096">MKLDISNEAAIWYKEELDIDGTEEIRFFVRYGGVGGKIPGFSLGVKKDHPQSVHTSKNVENITFYVEDADVWYFEESDLNIEFDEQRKEPLMKYV</sequence>
<organism evidence="2 3">
    <name type="scientific">Oceanobacillus longus</name>
    <dbReference type="NCBI Taxonomy" id="930120"/>
    <lineage>
        <taxon>Bacteria</taxon>
        <taxon>Bacillati</taxon>
        <taxon>Bacillota</taxon>
        <taxon>Bacilli</taxon>
        <taxon>Bacillales</taxon>
        <taxon>Bacillaceae</taxon>
        <taxon>Oceanobacillus</taxon>
    </lineage>
</organism>
<evidence type="ECO:0000313" key="3">
    <source>
        <dbReference type="Proteomes" id="UP001595772"/>
    </source>
</evidence>
<dbReference type="InterPro" id="IPR008326">
    <property type="entry name" value="PdhI-like"/>
</dbReference>
<dbReference type="InterPro" id="IPR035903">
    <property type="entry name" value="HesB-like_dom_sf"/>
</dbReference>
<keyword evidence="3" id="KW-1185">Reference proteome</keyword>
<name>A0ABV8GW38_9BACI</name>
<comment type="caution">
    <text evidence="2">The sequence shown here is derived from an EMBL/GenBank/DDBJ whole genome shotgun (WGS) entry which is preliminary data.</text>
</comment>
<gene>
    <name evidence="2" type="ORF">ACFOUV_04350</name>
</gene>
<reference evidence="3" key="1">
    <citation type="journal article" date="2019" name="Int. J. Syst. Evol. Microbiol.">
        <title>The Global Catalogue of Microorganisms (GCM) 10K type strain sequencing project: providing services to taxonomists for standard genome sequencing and annotation.</title>
        <authorList>
            <consortium name="The Broad Institute Genomics Platform"/>
            <consortium name="The Broad Institute Genome Sequencing Center for Infectious Disease"/>
            <person name="Wu L."/>
            <person name="Ma J."/>
        </authorList>
    </citation>
    <scope>NUCLEOTIDE SEQUENCE [LARGE SCALE GENOMIC DNA]</scope>
    <source>
        <strain evidence="3">IBRC-M 10703</strain>
    </source>
</reference>
<dbReference type="RefSeq" id="WP_379495529.1">
    <property type="nucleotide sequence ID" value="NZ_JBHSAO010000001.1"/>
</dbReference>
<comment type="similarity">
    <text evidence="1">Belongs to the HesB/IscA family.</text>
</comment>
<protein>
    <submittedName>
        <fullName evidence="2">HesB/YadR/YfhF family protein</fullName>
    </submittedName>
</protein>
<dbReference type="SUPFAM" id="SSF89360">
    <property type="entry name" value="HesB-like domain"/>
    <property type="match status" value="1"/>
</dbReference>